<dbReference type="GO" id="GO:0016740">
    <property type="term" value="F:transferase activity"/>
    <property type="evidence" value="ECO:0007669"/>
    <property type="project" value="UniProtKB-KW"/>
</dbReference>
<proteinExistence type="predicted"/>
<evidence type="ECO:0000313" key="1">
    <source>
        <dbReference type="EMBL" id="RMI42456.1"/>
    </source>
</evidence>
<protein>
    <submittedName>
        <fullName evidence="1">N-acetyltransferase</fullName>
    </submittedName>
</protein>
<accession>A0A3M2LZ52</accession>
<reference evidence="1 2" key="1">
    <citation type="submission" date="2018-10" db="EMBL/GenBank/DDBJ databases">
        <title>Isolation from soil.</title>
        <authorList>
            <person name="Hu J."/>
        </authorList>
    </citation>
    <scope>NUCLEOTIDE SEQUENCE [LARGE SCALE GENOMIC DNA]</scope>
    <source>
        <strain evidence="1 2">NEAU-Ht49</strain>
    </source>
</reference>
<name>A0A3M2LZ52_9ACTN</name>
<organism evidence="1 2">
    <name type="scientific">Actinomadura harenae</name>
    <dbReference type="NCBI Taxonomy" id="2483351"/>
    <lineage>
        <taxon>Bacteria</taxon>
        <taxon>Bacillati</taxon>
        <taxon>Actinomycetota</taxon>
        <taxon>Actinomycetes</taxon>
        <taxon>Streptosporangiales</taxon>
        <taxon>Thermomonosporaceae</taxon>
        <taxon>Actinomadura</taxon>
    </lineage>
</organism>
<evidence type="ECO:0000313" key="2">
    <source>
        <dbReference type="Proteomes" id="UP000282674"/>
    </source>
</evidence>
<dbReference type="AlphaFoldDB" id="A0A3M2LZ52"/>
<dbReference type="RefSeq" id="WP_122195876.1">
    <property type="nucleotide sequence ID" value="NZ_JBHSKC010000019.1"/>
</dbReference>
<keyword evidence="1" id="KW-0808">Transferase</keyword>
<dbReference type="EMBL" id="RFFG01000033">
    <property type="protein sequence ID" value="RMI42456.1"/>
    <property type="molecule type" value="Genomic_DNA"/>
</dbReference>
<dbReference type="Gene3D" id="3.40.630.30">
    <property type="match status" value="1"/>
</dbReference>
<sequence>MSKKPIVPDDFVVPLSLAGDGFRLEPLGPEHNDADLAAWTSSIEHIRATPGFGEGEWPPAAGMSAAANLKDLERHARDFGNRVGFTYTVLDDGGVVVGCLYIYGSRTAEGVTDVRSWVRAASAELDGPLHEAVAAWLASDWSFEKVEYRPGA</sequence>
<keyword evidence="2" id="KW-1185">Reference proteome</keyword>
<gene>
    <name evidence="1" type="ORF">EBO15_19715</name>
</gene>
<dbReference type="OrthoDB" id="3774915at2"/>
<dbReference type="Proteomes" id="UP000282674">
    <property type="component" value="Unassembled WGS sequence"/>
</dbReference>
<comment type="caution">
    <text evidence="1">The sequence shown here is derived from an EMBL/GenBank/DDBJ whole genome shotgun (WGS) entry which is preliminary data.</text>
</comment>